<dbReference type="EMBL" id="CADCUW010000145">
    <property type="protein sequence ID" value="CAA9400130.1"/>
    <property type="molecule type" value="Genomic_DNA"/>
</dbReference>
<organism evidence="2">
    <name type="scientific">uncultured Rubrobacteraceae bacterium</name>
    <dbReference type="NCBI Taxonomy" id="349277"/>
    <lineage>
        <taxon>Bacteria</taxon>
        <taxon>Bacillati</taxon>
        <taxon>Actinomycetota</taxon>
        <taxon>Rubrobacteria</taxon>
        <taxon>Rubrobacterales</taxon>
        <taxon>Rubrobacteraceae</taxon>
        <taxon>environmental samples</taxon>
    </lineage>
</organism>
<proteinExistence type="predicted"/>
<evidence type="ECO:0000313" key="2">
    <source>
        <dbReference type="EMBL" id="CAA9400130.1"/>
    </source>
</evidence>
<gene>
    <name evidence="2" type="ORF">AVDCRST_MAG01-01-961</name>
</gene>
<keyword evidence="1" id="KW-0732">Signal</keyword>
<accession>A0A6J4P1T8</accession>
<sequence>MRRIVVLALGVLLALASAVPLASAQVGQGAKASGKASELAADWWQWALAEPVATNPLVGDYTDGPQCDGRPVSDVPGKKWFLAGSFDGSAVERTCTMPVGTQLFFPVFNAIYIVEPGETVAFARQQVNEFINSVLADPDLSMVVTVDGKEVKSKRIVRAESPVFRVSLPDENVFGAPADLYQNKRSVADGLWAALPPLSKGEHTIHVEVSAPNVGFSQDATYHLTVVNGKRVP</sequence>
<feature type="signal peptide" evidence="1">
    <location>
        <begin position="1"/>
        <end position="24"/>
    </location>
</feature>
<reference evidence="2" key="1">
    <citation type="submission" date="2020-02" db="EMBL/GenBank/DDBJ databases">
        <authorList>
            <person name="Meier V. D."/>
        </authorList>
    </citation>
    <scope>NUCLEOTIDE SEQUENCE</scope>
    <source>
        <strain evidence="2">AVDCRST_MAG01</strain>
    </source>
</reference>
<protein>
    <submittedName>
        <fullName evidence="2">Uncharacterized protein</fullName>
    </submittedName>
</protein>
<name>A0A6J4P1T8_9ACTN</name>
<evidence type="ECO:0000256" key="1">
    <source>
        <dbReference type="SAM" id="SignalP"/>
    </source>
</evidence>
<dbReference type="AlphaFoldDB" id="A0A6J4P1T8"/>
<feature type="chain" id="PRO_5026886141" evidence="1">
    <location>
        <begin position="25"/>
        <end position="233"/>
    </location>
</feature>